<dbReference type="FunFam" id="3.40.50.1820:FF:000092">
    <property type="entry name" value="Carboxylic ester hydrolase"/>
    <property type="match status" value="1"/>
</dbReference>
<organism evidence="7 8">
    <name type="scientific">Tribolium castaneum</name>
    <name type="common">Red flour beetle</name>
    <dbReference type="NCBI Taxonomy" id="7070"/>
    <lineage>
        <taxon>Eukaryota</taxon>
        <taxon>Metazoa</taxon>
        <taxon>Ecdysozoa</taxon>
        <taxon>Arthropoda</taxon>
        <taxon>Hexapoda</taxon>
        <taxon>Insecta</taxon>
        <taxon>Pterygota</taxon>
        <taxon>Neoptera</taxon>
        <taxon>Endopterygota</taxon>
        <taxon>Coleoptera</taxon>
        <taxon>Polyphaga</taxon>
        <taxon>Cucujiformia</taxon>
        <taxon>Tenebrionidae</taxon>
        <taxon>Tenebrionidae incertae sedis</taxon>
        <taxon>Tribolium</taxon>
    </lineage>
</organism>
<keyword evidence="2" id="KW-0719">Serine esterase</keyword>
<dbReference type="PROSITE" id="PS00122">
    <property type="entry name" value="CARBOXYLESTERASE_B_1"/>
    <property type="match status" value="1"/>
</dbReference>
<name>A0A139WFF6_TRICA</name>
<reference evidence="7 8" key="1">
    <citation type="journal article" date="2008" name="Nature">
        <title>The genome of the model beetle and pest Tribolium castaneum.</title>
        <authorList>
            <consortium name="Tribolium Genome Sequencing Consortium"/>
            <person name="Richards S."/>
            <person name="Gibbs R.A."/>
            <person name="Weinstock G.M."/>
            <person name="Brown S.J."/>
            <person name="Denell R."/>
            <person name="Beeman R.W."/>
            <person name="Gibbs R."/>
            <person name="Beeman R.W."/>
            <person name="Brown S.J."/>
            <person name="Bucher G."/>
            <person name="Friedrich M."/>
            <person name="Grimmelikhuijzen C.J."/>
            <person name="Klingler M."/>
            <person name="Lorenzen M."/>
            <person name="Richards S."/>
            <person name="Roth S."/>
            <person name="Schroder R."/>
            <person name="Tautz D."/>
            <person name="Zdobnov E.M."/>
            <person name="Muzny D."/>
            <person name="Gibbs R.A."/>
            <person name="Weinstock G.M."/>
            <person name="Attaway T."/>
            <person name="Bell S."/>
            <person name="Buhay C.J."/>
            <person name="Chandrabose M.N."/>
            <person name="Chavez D."/>
            <person name="Clerk-Blankenburg K.P."/>
            <person name="Cree A."/>
            <person name="Dao M."/>
            <person name="Davis C."/>
            <person name="Chacko J."/>
            <person name="Dinh H."/>
            <person name="Dugan-Rocha S."/>
            <person name="Fowler G."/>
            <person name="Garner T.T."/>
            <person name="Garnes J."/>
            <person name="Gnirke A."/>
            <person name="Hawes A."/>
            <person name="Hernandez J."/>
            <person name="Hines S."/>
            <person name="Holder M."/>
            <person name="Hume J."/>
            <person name="Jhangiani S.N."/>
            <person name="Joshi V."/>
            <person name="Khan Z.M."/>
            <person name="Jackson L."/>
            <person name="Kovar C."/>
            <person name="Kowis A."/>
            <person name="Lee S."/>
            <person name="Lewis L.R."/>
            <person name="Margolis J."/>
            <person name="Morgan M."/>
            <person name="Nazareth L.V."/>
            <person name="Nguyen N."/>
            <person name="Okwuonu G."/>
            <person name="Parker D."/>
            <person name="Richards S."/>
            <person name="Ruiz S.J."/>
            <person name="Santibanez J."/>
            <person name="Savard J."/>
            <person name="Scherer S.E."/>
            <person name="Schneider B."/>
            <person name="Sodergren E."/>
            <person name="Tautz D."/>
            <person name="Vattahil S."/>
            <person name="Villasana D."/>
            <person name="White C.S."/>
            <person name="Wright R."/>
            <person name="Park Y."/>
            <person name="Beeman R.W."/>
            <person name="Lord J."/>
            <person name="Oppert B."/>
            <person name="Lorenzen M."/>
            <person name="Brown S."/>
            <person name="Wang L."/>
            <person name="Savard J."/>
            <person name="Tautz D."/>
            <person name="Richards S."/>
            <person name="Weinstock G."/>
            <person name="Gibbs R.A."/>
            <person name="Liu Y."/>
            <person name="Worley K."/>
            <person name="Weinstock G."/>
            <person name="Elsik C.G."/>
            <person name="Reese J.T."/>
            <person name="Elhaik E."/>
            <person name="Landan G."/>
            <person name="Graur D."/>
            <person name="Arensburger P."/>
            <person name="Atkinson P."/>
            <person name="Beeman R.W."/>
            <person name="Beidler J."/>
            <person name="Brown S.J."/>
            <person name="Demuth J.P."/>
            <person name="Drury D.W."/>
            <person name="Du Y.Z."/>
            <person name="Fujiwara H."/>
            <person name="Lorenzen M."/>
            <person name="Maselli V."/>
            <person name="Osanai M."/>
            <person name="Park Y."/>
            <person name="Robertson H.M."/>
            <person name="Tu Z."/>
            <person name="Wang J.J."/>
            <person name="Wang S."/>
            <person name="Richards S."/>
            <person name="Song H."/>
            <person name="Zhang L."/>
            <person name="Sodergren E."/>
            <person name="Werner D."/>
            <person name="Stanke M."/>
            <person name="Morgenstern B."/>
            <person name="Solovyev V."/>
            <person name="Kosarev P."/>
            <person name="Brown G."/>
            <person name="Chen H.C."/>
            <person name="Ermolaeva O."/>
            <person name="Hlavina W."/>
            <person name="Kapustin Y."/>
            <person name="Kiryutin B."/>
            <person name="Kitts P."/>
            <person name="Maglott D."/>
            <person name="Pruitt K."/>
            <person name="Sapojnikov V."/>
            <person name="Souvorov A."/>
            <person name="Mackey A.J."/>
            <person name="Waterhouse R.M."/>
            <person name="Wyder S."/>
            <person name="Zdobnov E.M."/>
            <person name="Zdobnov E.M."/>
            <person name="Wyder S."/>
            <person name="Kriventseva E.V."/>
            <person name="Kadowaki T."/>
            <person name="Bork P."/>
            <person name="Aranda M."/>
            <person name="Bao R."/>
            <person name="Beermann A."/>
            <person name="Berns N."/>
            <person name="Bolognesi R."/>
            <person name="Bonneton F."/>
            <person name="Bopp D."/>
            <person name="Brown S.J."/>
            <person name="Bucher G."/>
            <person name="Butts T."/>
            <person name="Chaumot A."/>
            <person name="Denell R.E."/>
            <person name="Ferrier D.E."/>
            <person name="Friedrich M."/>
            <person name="Gordon C.M."/>
            <person name="Jindra M."/>
            <person name="Klingler M."/>
            <person name="Lan Q."/>
            <person name="Lattorff H.M."/>
            <person name="Laudet V."/>
            <person name="von Levetsow C."/>
            <person name="Liu Z."/>
            <person name="Lutz R."/>
            <person name="Lynch J.A."/>
            <person name="da Fonseca R.N."/>
            <person name="Posnien N."/>
            <person name="Reuter R."/>
            <person name="Roth S."/>
            <person name="Savard J."/>
            <person name="Schinko J.B."/>
            <person name="Schmitt C."/>
            <person name="Schoppmeier M."/>
            <person name="Schroder R."/>
            <person name="Shippy T.D."/>
            <person name="Simonnet F."/>
            <person name="Marques-Souza H."/>
            <person name="Tautz D."/>
            <person name="Tomoyasu Y."/>
            <person name="Trauner J."/>
            <person name="Van der Zee M."/>
            <person name="Vervoort M."/>
            <person name="Wittkopp N."/>
            <person name="Wimmer E.A."/>
            <person name="Yang X."/>
            <person name="Jones A.K."/>
            <person name="Sattelle D.B."/>
            <person name="Ebert P.R."/>
            <person name="Nelson D."/>
            <person name="Scott J.G."/>
            <person name="Beeman R.W."/>
            <person name="Muthukrishnan S."/>
            <person name="Kramer K.J."/>
            <person name="Arakane Y."/>
            <person name="Beeman R.W."/>
            <person name="Zhu Q."/>
            <person name="Hogenkamp D."/>
            <person name="Dixit R."/>
            <person name="Oppert B."/>
            <person name="Jiang H."/>
            <person name="Zou Z."/>
            <person name="Marshall J."/>
            <person name="Elpidina E."/>
            <person name="Vinokurov K."/>
            <person name="Oppert C."/>
            <person name="Zou Z."/>
            <person name="Evans J."/>
            <person name="Lu Z."/>
            <person name="Zhao P."/>
            <person name="Sumathipala N."/>
            <person name="Altincicek B."/>
            <person name="Vilcinskas A."/>
            <person name="Williams M."/>
            <person name="Hultmark D."/>
            <person name="Hetru C."/>
            <person name="Jiang H."/>
            <person name="Grimmelikhuijzen C.J."/>
            <person name="Hauser F."/>
            <person name="Cazzamali G."/>
            <person name="Williamson M."/>
            <person name="Park Y."/>
            <person name="Li B."/>
            <person name="Tanaka Y."/>
            <person name="Predel R."/>
            <person name="Neupert S."/>
            <person name="Schachtner J."/>
            <person name="Verleyen P."/>
            <person name="Raible F."/>
            <person name="Bork P."/>
            <person name="Friedrich M."/>
            <person name="Walden K.K."/>
            <person name="Robertson H.M."/>
            <person name="Angeli S."/>
            <person name="Foret S."/>
            <person name="Bucher G."/>
            <person name="Schuetz S."/>
            <person name="Maleszka R."/>
            <person name="Wimmer E.A."/>
            <person name="Beeman R.W."/>
            <person name="Lorenzen M."/>
            <person name="Tomoyasu Y."/>
            <person name="Miller S.C."/>
            <person name="Grossmann D."/>
            <person name="Bucher G."/>
        </authorList>
    </citation>
    <scope>NUCLEOTIDE SEQUENCE [LARGE SCALE GENOMIC DNA]</scope>
    <source>
        <strain evidence="7 8">Georgia GA2</strain>
    </source>
</reference>
<evidence type="ECO:0000256" key="2">
    <source>
        <dbReference type="ARBA" id="ARBA00022487"/>
    </source>
</evidence>
<keyword evidence="4" id="KW-1015">Disulfide bond</keyword>
<evidence type="ECO:0000256" key="3">
    <source>
        <dbReference type="ARBA" id="ARBA00022801"/>
    </source>
</evidence>
<dbReference type="InterPro" id="IPR029058">
    <property type="entry name" value="AB_hydrolase_fold"/>
</dbReference>
<dbReference type="SUPFAM" id="SSF53474">
    <property type="entry name" value="alpha/beta-Hydrolases"/>
    <property type="match status" value="2"/>
</dbReference>
<dbReference type="GO" id="GO:0052689">
    <property type="term" value="F:carboxylic ester hydrolase activity"/>
    <property type="evidence" value="ECO:0007669"/>
    <property type="project" value="UniProtKB-KW"/>
</dbReference>
<dbReference type="EMBL" id="KQ971352">
    <property type="protein sequence ID" value="KYB26710.1"/>
    <property type="molecule type" value="Genomic_DNA"/>
</dbReference>
<dbReference type="OMA" id="NIMLMGH"/>
<evidence type="ECO:0000313" key="8">
    <source>
        <dbReference type="Proteomes" id="UP000007266"/>
    </source>
</evidence>
<dbReference type="InParanoid" id="A0A139WFF6"/>
<comment type="similarity">
    <text evidence="1">Belongs to the type-B carboxylesterase/lipase family.</text>
</comment>
<dbReference type="PANTHER" id="PTHR43142:SF1">
    <property type="entry name" value="CARBOXYLIC ESTER HYDROLASE"/>
    <property type="match status" value="1"/>
</dbReference>
<keyword evidence="8" id="KW-1185">Reference proteome</keyword>
<sequence length="999" mass="113007">MVVIQIESGKIRGKVGVDARGRKFYSFQNIPYAAPPLGELRFKAPQPVRPWQGTKTCTHEGNESVSRHLMTKKFVGCEDCLNLNVYTPQLPKNGKPLPVMFWIHGGIFMTGSNKSELYGPEFLMAEDVVLVTINYRLGILGFLSLDDSSLGVPGNAGFKDMVMALKWVQGNIHHFSGDPDNVTVFGESAGAAAAHLLMLSPMTKGLLHKVIAQSASALNNWVFSKRSAKLIAKTLGFCSSDDRKLVEFLRNVPAQELLKAQIRIDSIDFLENDYRFFGAVVERPSDEEPFLSERPLDIILKGNYNHVPLIIGYNAREGMAFDNIIPFRAREPFFKNMELSVPFSLNVQRGSKISKNVADKIKRFYFGNIEQNRAENALQYYDLVTDTCFLRDIYFAVKYQARTSTKPIYFYKMTLETDLNIFKKLAGATAPGVYHGDDMGYLFKTAFTPEIVPGSVENISQKKITKLWANFARCGDPTPEWKPVEVDKINYLEIGTEMRMKVNPEPERMAFWDEFTTRFHKMTLVKIDQGELIGTISKDLDGNNFCSFRGIPYAKPPLGKLRFKAPQPAQPWQGIFPATENGNCCYSKNLFSKKMLGSEDCLNLNVYTPKIQETDLLPVMVYIHGFLSLEDKSVGIPGNAGFKDMVMALKWVQKNIKHFGGDARNVTIFGTSAGGAAVHFLMLSPMSQGLFHKVVMQSGCALNPWSRGRNCDREISDFFGKKTGGELLERLQNVPVEVILQVQEKIGFGLAPSKKKAWGLVIDHGDGAFMPQEPLEIITLKKFQTLPLMVGFAKCEGMVVETYKPARITPMLQNFENNIPHFLGIEPGSDKSEALAKKIKQKYFGNEEIPGKNHKFYEMVGDNLFVYGIYSTVKKHSLVSDAPIYFYRMSLETSLTFFQIKQAKRGAIHCDDIPYLFKTVFTPSLSSLERNFVKKFVQWWTNFARFGNPERNTWRSVNKTEMWILDIDKKPTLHEKLVHETLPFWDKIYSESPSGQKFV</sequence>
<dbReference type="Proteomes" id="UP000007266">
    <property type="component" value="Linkage group 7"/>
</dbReference>
<dbReference type="STRING" id="7070.A0A139WFF6"/>
<dbReference type="InterPro" id="IPR019826">
    <property type="entry name" value="Carboxylesterase_B_AS"/>
</dbReference>
<dbReference type="eggNOG" id="KOG1516">
    <property type="taxonomic scope" value="Eukaryota"/>
</dbReference>
<keyword evidence="5" id="KW-0325">Glycoprotein</keyword>
<dbReference type="AlphaFoldDB" id="A0A139WFF6"/>
<evidence type="ECO:0000256" key="1">
    <source>
        <dbReference type="ARBA" id="ARBA00005964"/>
    </source>
</evidence>
<evidence type="ECO:0000256" key="5">
    <source>
        <dbReference type="ARBA" id="ARBA00023180"/>
    </source>
</evidence>
<evidence type="ECO:0000256" key="4">
    <source>
        <dbReference type="ARBA" id="ARBA00023157"/>
    </source>
</evidence>
<dbReference type="InterPro" id="IPR002018">
    <property type="entry name" value="CarbesteraseB"/>
</dbReference>
<dbReference type="ESTHER" id="trica-a0a139wff6.1">
    <property type="family name" value="Carb_B_Arthropoda"/>
</dbReference>
<evidence type="ECO:0000313" key="7">
    <source>
        <dbReference type="EMBL" id="KYB26710.1"/>
    </source>
</evidence>
<gene>
    <name evidence="7" type="primary">AUGUSTUS-3.0.2_33627</name>
    <name evidence="7" type="ORF">TcasGA2_TC033627</name>
</gene>
<reference evidence="7 8" key="2">
    <citation type="journal article" date="2010" name="Nucleic Acids Res.">
        <title>BeetleBase in 2010: revisions to provide comprehensive genomic information for Tribolium castaneum.</title>
        <authorList>
            <person name="Kim H.S."/>
            <person name="Murphy T."/>
            <person name="Xia J."/>
            <person name="Caragea D."/>
            <person name="Park Y."/>
            <person name="Beeman R.W."/>
            <person name="Lorenzen M.D."/>
            <person name="Butcher S."/>
            <person name="Manak J.R."/>
            <person name="Brown S.J."/>
        </authorList>
    </citation>
    <scope>GENOME REANNOTATION</scope>
    <source>
        <strain evidence="7 8">Georgia GA2</strain>
    </source>
</reference>
<dbReference type="ESTHER" id="trica-a0a139wff6.2">
    <property type="family name" value="Carb_B_Arthropoda"/>
</dbReference>
<dbReference type="Gene3D" id="3.40.50.1820">
    <property type="entry name" value="alpha/beta hydrolase"/>
    <property type="match status" value="3"/>
</dbReference>
<accession>A0A139WFF6</accession>
<feature type="domain" description="Carboxylesterase type B" evidence="6">
    <location>
        <begin position="3"/>
        <end position="512"/>
    </location>
</feature>
<dbReference type="Pfam" id="PF00135">
    <property type="entry name" value="COesterase"/>
    <property type="match status" value="2"/>
</dbReference>
<keyword evidence="3" id="KW-0378">Hydrolase</keyword>
<feature type="domain" description="Carboxylesterase type B" evidence="6">
    <location>
        <begin position="625"/>
        <end position="985"/>
    </location>
</feature>
<evidence type="ECO:0000259" key="6">
    <source>
        <dbReference type="Pfam" id="PF00135"/>
    </source>
</evidence>
<protein>
    <recommendedName>
        <fullName evidence="6">Carboxylesterase type B domain-containing protein</fullName>
    </recommendedName>
</protein>
<dbReference type="PANTHER" id="PTHR43142">
    <property type="entry name" value="CARBOXYLIC ESTER HYDROLASE"/>
    <property type="match status" value="1"/>
</dbReference>
<proteinExistence type="inferred from homology"/>